<organism evidence="1 2">
    <name type="scientific">Planoprotostelium fungivorum</name>
    <dbReference type="NCBI Taxonomy" id="1890364"/>
    <lineage>
        <taxon>Eukaryota</taxon>
        <taxon>Amoebozoa</taxon>
        <taxon>Evosea</taxon>
        <taxon>Variosea</taxon>
        <taxon>Cavosteliida</taxon>
        <taxon>Cavosteliaceae</taxon>
        <taxon>Planoprotostelium</taxon>
    </lineage>
</organism>
<comment type="caution">
    <text evidence="1">The sequence shown here is derived from an EMBL/GenBank/DDBJ whole genome shotgun (WGS) entry which is preliminary data.</text>
</comment>
<gene>
    <name evidence="1" type="ORF">PROFUN_12526</name>
</gene>
<protein>
    <submittedName>
        <fullName evidence="1">Uncharacterized protein</fullName>
    </submittedName>
</protein>
<dbReference type="InParanoid" id="A0A2P6MS29"/>
<accession>A0A2P6MS29</accession>
<sequence length="230" mass="26506">MAGVLRPNDLQITKAQVWLRKTEATQTCLIQQVRHLIYLRSLDRKLVLVSPLLMALPSFPQSFSTFLRHQTPNDSLFHIFVRPATTRTDHLNMKITSNEQYKPVDLFKIPERWCPLTRITRPYDLNIDLDPGNKMPFGPLYNLMEEELKKTVSFPCSLSFDVGLSTIAVLWFGDVGYVRRTGSLEPRLFYKESIFHCWSPSPLLTYPVFVTCLALVVLHFAQHSQAITSH</sequence>
<evidence type="ECO:0000313" key="2">
    <source>
        <dbReference type="Proteomes" id="UP000241769"/>
    </source>
</evidence>
<proteinExistence type="predicted"/>
<dbReference type="AlphaFoldDB" id="A0A2P6MS29"/>
<dbReference type="EMBL" id="MDYQ01000460">
    <property type="protein sequence ID" value="PRP74512.1"/>
    <property type="molecule type" value="Genomic_DNA"/>
</dbReference>
<dbReference type="Proteomes" id="UP000241769">
    <property type="component" value="Unassembled WGS sequence"/>
</dbReference>
<name>A0A2P6MS29_9EUKA</name>
<reference evidence="1 2" key="1">
    <citation type="journal article" date="2018" name="Genome Biol. Evol.">
        <title>Multiple Roots of Fruiting Body Formation in Amoebozoa.</title>
        <authorList>
            <person name="Hillmann F."/>
            <person name="Forbes G."/>
            <person name="Novohradska S."/>
            <person name="Ferling I."/>
            <person name="Riege K."/>
            <person name="Groth M."/>
            <person name="Westermann M."/>
            <person name="Marz M."/>
            <person name="Spaller T."/>
            <person name="Winckler T."/>
            <person name="Schaap P."/>
            <person name="Glockner G."/>
        </authorList>
    </citation>
    <scope>NUCLEOTIDE SEQUENCE [LARGE SCALE GENOMIC DNA]</scope>
    <source>
        <strain evidence="1 2">Jena</strain>
    </source>
</reference>
<evidence type="ECO:0000313" key="1">
    <source>
        <dbReference type="EMBL" id="PRP74512.1"/>
    </source>
</evidence>
<keyword evidence="2" id="KW-1185">Reference proteome</keyword>